<dbReference type="EMBL" id="BAAAYV010000010">
    <property type="protein sequence ID" value="GAA3660363.1"/>
    <property type="molecule type" value="Genomic_DNA"/>
</dbReference>
<evidence type="ECO:0000313" key="3">
    <source>
        <dbReference type="Proteomes" id="UP001410795"/>
    </source>
</evidence>
<proteinExistence type="predicted"/>
<dbReference type="InterPro" id="IPR057767">
    <property type="entry name" value="UGSC-like_dom"/>
</dbReference>
<evidence type="ECO:0000313" key="2">
    <source>
        <dbReference type="EMBL" id="GAA3660363.1"/>
    </source>
</evidence>
<dbReference type="Pfam" id="PF24696">
    <property type="entry name" value="UGSC"/>
    <property type="match status" value="1"/>
</dbReference>
<organism evidence="2 3">
    <name type="scientific">Microbacterium marinilacus</name>
    <dbReference type="NCBI Taxonomy" id="415209"/>
    <lineage>
        <taxon>Bacteria</taxon>
        <taxon>Bacillati</taxon>
        <taxon>Actinomycetota</taxon>
        <taxon>Actinomycetes</taxon>
        <taxon>Micrococcales</taxon>
        <taxon>Microbacteriaceae</taxon>
        <taxon>Microbacterium</taxon>
    </lineage>
</organism>
<dbReference type="Proteomes" id="UP001410795">
    <property type="component" value="Unassembled WGS sequence"/>
</dbReference>
<name>A0ABP7BIP6_9MICO</name>
<feature type="domain" description="UGSC-like" evidence="1">
    <location>
        <begin position="5"/>
        <end position="176"/>
    </location>
</feature>
<keyword evidence="3" id="KW-1185">Reference proteome</keyword>
<dbReference type="NCBIfam" id="NF041046">
    <property type="entry name" value="UGSC_fam"/>
    <property type="match status" value="1"/>
</dbReference>
<accession>A0ABP7BIP6</accession>
<reference evidence="3" key="1">
    <citation type="journal article" date="2019" name="Int. J. Syst. Evol. Microbiol.">
        <title>The Global Catalogue of Microorganisms (GCM) 10K type strain sequencing project: providing services to taxonomists for standard genome sequencing and annotation.</title>
        <authorList>
            <consortium name="The Broad Institute Genomics Platform"/>
            <consortium name="The Broad Institute Genome Sequencing Center for Infectious Disease"/>
            <person name="Wu L."/>
            <person name="Ma J."/>
        </authorList>
    </citation>
    <scope>NUCLEOTIDE SEQUENCE [LARGE SCALE GENOMIC DNA]</scope>
    <source>
        <strain evidence="3">JCM 16546</strain>
    </source>
</reference>
<evidence type="ECO:0000259" key="1">
    <source>
        <dbReference type="Pfam" id="PF24696"/>
    </source>
</evidence>
<dbReference type="InterPro" id="IPR049831">
    <property type="entry name" value="UGSC_seleno"/>
</dbReference>
<comment type="caution">
    <text evidence="2">The sequence shown here is derived from an EMBL/GenBank/DDBJ whole genome shotgun (WGS) entry which is preliminary data.</text>
</comment>
<sequence>MSTAIIDPTASARADAAQAAAGDATVSSVTGLRVGLLENTKRNAAQILDAVGDALVSGHGAGSLVRRTKPQFAMPLSEEQIEDLVAACDAVVVGVGDCGSCSAAAVADGIALQRAGVPVAVICTEAFAQTSRAMASLQGDASFPFLTTEHPVANLAAGEISGRAGGIADDVVRALTGAAR</sequence>
<gene>
    <name evidence="2" type="ORF">GCM10022202_21580</name>
</gene>
<protein>
    <submittedName>
        <fullName evidence="2">UGSC family (Seleno)protein</fullName>
    </submittedName>
</protein>
<dbReference type="RefSeq" id="WP_221860607.1">
    <property type="nucleotide sequence ID" value="NZ_JAIJZW010000016.1"/>
</dbReference>